<dbReference type="InterPro" id="IPR003715">
    <property type="entry name" value="Poly_export_N"/>
</dbReference>
<organism evidence="5 6">
    <name type="scientific">Rubellicoccus peritrichatus</name>
    <dbReference type="NCBI Taxonomy" id="3080537"/>
    <lineage>
        <taxon>Bacteria</taxon>
        <taxon>Pseudomonadati</taxon>
        <taxon>Verrucomicrobiota</taxon>
        <taxon>Opitutia</taxon>
        <taxon>Puniceicoccales</taxon>
        <taxon>Cerasicoccaceae</taxon>
        <taxon>Rubellicoccus</taxon>
    </lineage>
</organism>
<dbReference type="PANTHER" id="PTHR33619">
    <property type="entry name" value="POLYSACCHARIDE EXPORT PROTEIN GFCE-RELATED"/>
    <property type="match status" value="1"/>
</dbReference>
<accession>A0AAQ3LCE5</accession>
<evidence type="ECO:0000313" key="5">
    <source>
        <dbReference type="EMBL" id="WOO41305.1"/>
    </source>
</evidence>
<evidence type="ECO:0000256" key="1">
    <source>
        <dbReference type="ARBA" id="ARBA00022729"/>
    </source>
</evidence>
<dbReference type="AlphaFoldDB" id="A0AAQ3LCE5"/>
<dbReference type="EMBL" id="CP136920">
    <property type="protein sequence ID" value="WOO41305.1"/>
    <property type="molecule type" value="Genomic_DNA"/>
</dbReference>
<proteinExistence type="predicted"/>
<dbReference type="InterPro" id="IPR049712">
    <property type="entry name" value="Poly_export"/>
</dbReference>
<name>A0AAQ3LCE5_9BACT</name>
<feature type="domain" description="Soluble ligand binding" evidence="4">
    <location>
        <begin position="118"/>
        <end position="170"/>
    </location>
</feature>
<feature type="chain" id="PRO_5042863587" evidence="2">
    <location>
        <begin position="22"/>
        <end position="204"/>
    </location>
</feature>
<dbReference type="KEGG" id="puo:RZN69_22015"/>
<evidence type="ECO:0000259" key="4">
    <source>
        <dbReference type="Pfam" id="PF10531"/>
    </source>
</evidence>
<dbReference type="InterPro" id="IPR019554">
    <property type="entry name" value="Soluble_ligand-bd"/>
</dbReference>
<keyword evidence="1 2" id="KW-0732">Signal</keyword>
<dbReference type="Gene3D" id="3.10.560.10">
    <property type="entry name" value="Outer membrane lipoprotein wza domain like"/>
    <property type="match status" value="1"/>
</dbReference>
<dbReference type="Pfam" id="PF02563">
    <property type="entry name" value="Poly_export"/>
    <property type="match status" value="1"/>
</dbReference>
<dbReference type="Pfam" id="PF10531">
    <property type="entry name" value="SLBB"/>
    <property type="match status" value="1"/>
</dbReference>
<gene>
    <name evidence="5" type="ORF">RZN69_22015</name>
</gene>
<protein>
    <submittedName>
        <fullName evidence="5">Polysaccharide biosynthesis/export family protein</fullName>
    </submittedName>
</protein>
<evidence type="ECO:0000313" key="6">
    <source>
        <dbReference type="Proteomes" id="UP001304300"/>
    </source>
</evidence>
<sequence>MNKLPLCLLLLPVIFIQIVSAQSGNSSSGGYASDDFLGNYIIQPLDIFRVSVFQEPDLEIEVRVAKDGSVVLPLLGKVQVGGMTASDVQQMITNLYNRDYLVDPHVTLMMLQYTERLIQVHGQVNRPGPVLIPPEKKMTLSQALSAAGGLTRLADAGDIRLKRVLDSGKSKVIRIDFDEILKDPEAKDVEVLDGDNIFVSERIF</sequence>
<dbReference type="GO" id="GO:0015159">
    <property type="term" value="F:polysaccharide transmembrane transporter activity"/>
    <property type="evidence" value="ECO:0007669"/>
    <property type="project" value="InterPro"/>
</dbReference>
<feature type="signal peptide" evidence="2">
    <location>
        <begin position="1"/>
        <end position="21"/>
    </location>
</feature>
<evidence type="ECO:0000259" key="3">
    <source>
        <dbReference type="Pfam" id="PF02563"/>
    </source>
</evidence>
<evidence type="ECO:0000256" key="2">
    <source>
        <dbReference type="SAM" id="SignalP"/>
    </source>
</evidence>
<dbReference type="PANTHER" id="PTHR33619:SF3">
    <property type="entry name" value="POLYSACCHARIDE EXPORT PROTEIN GFCE-RELATED"/>
    <property type="match status" value="1"/>
</dbReference>
<reference evidence="5 6" key="1">
    <citation type="submission" date="2023-10" db="EMBL/GenBank/DDBJ databases">
        <title>Rubellicoccus peritrichatus gen. nov., sp. nov., isolated from an algae of coral reef tank.</title>
        <authorList>
            <person name="Luo J."/>
        </authorList>
    </citation>
    <scope>NUCLEOTIDE SEQUENCE [LARGE SCALE GENOMIC DNA]</scope>
    <source>
        <strain evidence="5 6">CR14</strain>
    </source>
</reference>
<dbReference type="Proteomes" id="UP001304300">
    <property type="component" value="Chromosome"/>
</dbReference>
<keyword evidence="6" id="KW-1185">Reference proteome</keyword>
<feature type="domain" description="Polysaccharide export protein N-terminal" evidence="3">
    <location>
        <begin position="39"/>
        <end position="109"/>
    </location>
</feature>
<dbReference type="RefSeq" id="WP_317833748.1">
    <property type="nucleotide sequence ID" value="NZ_CP136920.1"/>
</dbReference>